<dbReference type="AlphaFoldDB" id="A0A090SJY2"/>
<dbReference type="OrthoDB" id="5599437at2"/>
<reference evidence="5 6" key="1">
    <citation type="submission" date="2014-09" db="EMBL/GenBank/DDBJ databases">
        <title>Vibrio maritimus JCM 19235. (C45) whole genome shotgun sequence.</title>
        <authorList>
            <person name="Sawabe T."/>
            <person name="Meirelles P."/>
            <person name="Nakanishi M."/>
            <person name="Sayaka M."/>
            <person name="Hattori M."/>
            <person name="Ohkuma M."/>
        </authorList>
    </citation>
    <scope>NUCLEOTIDE SEQUENCE [LARGE SCALE GENOMIC DNA]</scope>
    <source>
        <strain evidence="6">JCM19235</strain>
    </source>
</reference>
<dbReference type="GO" id="GO:0009898">
    <property type="term" value="C:cytoplasmic side of plasma membrane"/>
    <property type="evidence" value="ECO:0007669"/>
    <property type="project" value="InterPro"/>
</dbReference>
<sequence length="181" mass="20733">MNQSVQQALEAFSQRYQQAWQEKHQTLPASEELHGLVSPCIDRKDDESVYWRACVRDVPECLENIEQGIELTLHDDIKAFYGHQYSADMNATWQGNELTLLQVWSDDDFTRLQENILGHLVTQRRLKLKPTVFIAATDADMDVISICNITGNVILERLGTDRRDVVAEDIETFLNGLEPDV</sequence>
<protein>
    <recommendedName>
        <fullName evidence="4">Protein Syd</fullName>
    </recommendedName>
</protein>
<gene>
    <name evidence="4" type="primary">syd</name>
    <name evidence="5" type="ORF">JCM19235_1103</name>
</gene>
<dbReference type="STRING" id="990268.JCM19235_1103"/>
<organism evidence="5 6">
    <name type="scientific">Vibrio maritimus</name>
    <dbReference type="NCBI Taxonomy" id="990268"/>
    <lineage>
        <taxon>Bacteria</taxon>
        <taxon>Pseudomonadati</taxon>
        <taxon>Pseudomonadota</taxon>
        <taxon>Gammaproteobacteria</taxon>
        <taxon>Vibrionales</taxon>
        <taxon>Vibrionaceae</taxon>
        <taxon>Vibrio</taxon>
    </lineage>
</organism>
<comment type="similarity">
    <text evidence="4">Belongs to the Syd family.</text>
</comment>
<comment type="function">
    <text evidence="4">Interacts with the SecY protein in vivo. May bind preferentially to an uncomplexed state of SecY, thus functioning either as a chelating agent for excess SecY in the cell or as a regulatory factor that negatively controls the translocase function.</text>
</comment>
<dbReference type="InterPro" id="IPR038228">
    <property type="entry name" value="Syd_sf"/>
</dbReference>
<evidence type="ECO:0000313" key="6">
    <source>
        <dbReference type="Proteomes" id="UP000029228"/>
    </source>
</evidence>
<dbReference type="Gene3D" id="3.40.1580.20">
    <property type="entry name" value="Syd protein"/>
    <property type="match status" value="1"/>
</dbReference>
<evidence type="ECO:0000256" key="1">
    <source>
        <dbReference type="ARBA" id="ARBA00022475"/>
    </source>
</evidence>
<evidence type="ECO:0000256" key="3">
    <source>
        <dbReference type="ARBA" id="ARBA00023136"/>
    </source>
</evidence>
<keyword evidence="3 4" id="KW-0472">Membrane</keyword>
<dbReference type="InterPro" id="IPR009948">
    <property type="entry name" value="Syd"/>
</dbReference>
<dbReference type="Pfam" id="PF07348">
    <property type="entry name" value="Syd"/>
    <property type="match status" value="1"/>
</dbReference>
<comment type="caution">
    <text evidence="5">The sequence shown here is derived from an EMBL/GenBank/DDBJ whole genome shotgun (WGS) entry which is preliminary data.</text>
</comment>
<dbReference type="HAMAP" id="MF_01104">
    <property type="entry name" value="Syd"/>
    <property type="match status" value="1"/>
</dbReference>
<keyword evidence="6" id="KW-1185">Reference proteome</keyword>
<evidence type="ECO:0000256" key="2">
    <source>
        <dbReference type="ARBA" id="ARBA00022519"/>
    </source>
</evidence>
<evidence type="ECO:0000256" key="4">
    <source>
        <dbReference type="HAMAP-Rule" id="MF_01104"/>
    </source>
</evidence>
<dbReference type="EMBL" id="BBMR01000004">
    <property type="protein sequence ID" value="GAL19747.1"/>
    <property type="molecule type" value="Genomic_DNA"/>
</dbReference>
<dbReference type="CDD" id="cd16323">
    <property type="entry name" value="Syd"/>
    <property type="match status" value="1"/>
</dbReference>
<accession>A0A090SJY2</accession>
<name>A0A090SJY2_9VIBR</name>
<keyword evidence="2 4" id="KW-0997">Cell inner membrane</keyword>
<evidence type="ECO:0000313" key="5">
    <source>
        <dbReference type="EMBL" id="GAL19747.1"/>
    </source>
</evidence>
<keyword evidence="1 4" id="KW-1003">Cell membrane</keyword>
<proteinExistence type="inferred from homology"/>
<comment type="subcellular location">
    <subcellularLocation>
        <location evidence="4">Cell inner membrane</location>
        <topology evidence="4">Peripheral membrane protein</topology>
        <orientation evidence="4">Cytoplasmic side</orientation>
    </subcellularLocation>
    <text evidence="4">Loosely associated with the cytoplasmic side of the inner membrane, probably via SecY.</text>
</comment>
<dbReference type="Proteomes" id="UP000029228">
    <property type="component" value="Unassembled WGS sequence"/>
</dbReference>
<dbReference type="NCBIfam" id="NF003439">
    <property type="entry name" value="PRK04968.1"/>
    <property type="match status" value="1"/>
</dbReference>